<comment type="cofactor">
    <cofactor evidence="2">
        <name>Zn(2+)</name>
        <dbReference type="ChEBI" id="CHEBI:29105"/>
    </cofactor>
</comment>
<comment type="similarity">
    <text evidence="3">Belongs to the aldolase class II family. AraD/FucA subfamily.</text>
</comment>
<evidence type="ECO:0000256" key="5">
    <source>
        <dbReference type="ARBA" id="ARBA00022723"/>
    </source>
</evidence>
<evidence type="ECO:0000256" key="4">
    <source>
        <dbReference type="ARBA" id="ARBA00013186"/>
    </source>
</evidence>
<dbReference type="Proteomes" id="UP000526501">
    <property type="component" value="Unassembled WGS sequence"/>
</dbReference>
<dbReference type="EMBL" id="JACHVC010000006">
    <property type="protein sequence ID" value="MBC2605289.1"/>
    <property type="molecule type" value="Genomic_DNA"/>
</dbReference>
<dbReference type="EC" id="5.1.3.4" evidence="4"/>
<dbReference type="FunFam" id="3.40.225.10:FF:000001">
    <property type="entry name" value="L-ribulose-5-phosphate 4-epimerase UlaF"/>
    <property type="match status" value="1"/>
</dbReference>
<evidence type="ECO:0000256" key="7">
    <source>
        <dbReference type="ARBA" id="ARBA00023235"/>
    </source>
</evidence>
<dbReference type="SUPFAM" id="SSF53639">
    <property type="entry name" value="AraD/HMP-PK domain-like"/>
    <property type="match status" value="1"/>
</dbReference>
<protein>
    <recommendedName>
        <fullName evidence="4">L-ribulose-5-phosphate 4-epimerase</fullName>
        <ecNumber evidence="4">5.1.3.4</ecNumber>
    </recommendedName>
</protein>
<dbReference type="InterPro" id="IPR001303">
    <property type="entry name" value="Aldolase_II/adducin_N"/>
</dbReference>
<evidence type="ECO:0000259" key="9">
    <source>
        <dbReference type="SMART" id="SM01007"/>
    </source>
</evidence>
<keyword evidence="6" id="KW-0862">Zinc</keyword>
<reference evidence="10 11" key="1">
    <citation type="submission" date="2020-07" db="EMBL/GenBank/DDBJ databases">
        <authorList>
            <person name="Feng X."/>
        </authorList>
    </citation>
    <scope>NUCLEOTIDE SEQUENCE [LARGE SCALE GENOMIC DNA]</scope>
    <source>
        <strain evidence="10 11">JCM23202</strain>
    </source>
</reference>
<keyword evidence="5" id="KW-0479">Metal-binding</keyword>
<comment type="catalytic activity">
    <reaction evidence="1">
        <text>L-ribulose 5-phosphate = D-xylulose 5-phosphate</text>
        <dbReference type="Rhea" id="RHEA:22368"/>
        <dbReference type="ChEBI" id="CHEBI:57737"/>
        <dbReference type="ChEBI" id="CHEBI:58226"/>
        <dbReference type="EC" id="5.1.3.4"/>
    </reaction>
</comment>
<dbReference type="PANTHER" id="PTHR22789">
    <property type="entry name" value="FUCULOSE PHOSPHATE ALDOLASE"/>
    <property type="match status" value="1"/>
</dbReference>
<dbReference type="GO" id="GO:0005829">
    <property type="term" value="C:cytosol"/>
    <property type="evidence" value="ECO:0007669"/>
    <property type="project" value="TreeGrafter"/>
</dbReference>
<keyword evidence="11" id="KW-1185">Reference proteome</keyword>
<evidence type="ECO:0000313" key="11">
    <source>
        <dbReference type="Proteomes" id="UP000526501"/>
    </source>
</evidence>
<evidence type="ECO:0000313" key="10">
    <source>
        <dbReference type="EMBL" id="MBC2605289.1"/>
    </source>
</evidence>
<evidence type="ECO:0000256" key="2">
    <source>
        <dbReference type="ARBA" id="ARBA00001947"/>
    </source>
</evidence>
<keyword evidence="7" id="KW-0413">Isomerase</keyword>
<keyword evidence="8" id="KW-0119">Carbohydrate metabolism</keyword>
<dbReference type="InterPro" id="IPR050197">
    <property type="entry name" value="Aldolase_class_II_sugar_metab"/>
</dbReference>
<sequence length="232" mass="25447">MNYKEIREECVVANKELQSLGLIDITFGNVSIYDPEKKVFAIKPSGVPYDELNAKQIVIVDLDGKIVEGDLRPSSDEPTHRRLFIELGDKGITSVVHTHSRNAVGFAQAEKGIPCLGTTHCDYFRGTVPVTRAMTEEEVTGAYEWETGNVIVELFSEVNPLEVTAALVRNHGPFVWGKNGAKAVETAFALEIVADMAAKTLALNPEAKGAPAHLLKKHYDRKHGPGAYYGQK</sequence>
<accession>A0A7X1B4J2</accession>
<dbReference type="GO" id="GO:0016832">
    <property type="term" value="F:aldehyde-lyase activity"/>
    <property type="evidence" value="ECO:0007669"/>
    <property type="project" value="TreeGrafter"/>
</dbReference>
<dbReference type="GO" id="GO:0019323">
    <property type="term" value="P:pentose catabolic process"/>
    <property type="evidence" value="ECO:0007669"/>
    <property type="project" value="TreeGrafter"/>
</dbReference>
<dbReference type="RefSeq" id="WP_185659173.1">
    <property type="nucleotide sequence ID" value="NZ_CAWPOO010000006.1"/>
</dbReference>
<evidence type="ECO:0000256" key="3">
    <source>
        <dbReference type="ARBA" id="ARBA00010037"/>
    </source>
</evidence>
<dbReference type="PANTHER" id="PTHR22789:SF8">
    <property type="entry name" value="L-RIBULOSE-5-PHOSPHATE 4-EPIMERASE SGBE"/>
    <property type="match status" value="1"/>
</dbReference>
<evidence type="ECO:0000256" key="8">
    <source>
        <dbReference type="ARBA" id="ARBA00023277"/>
    </source>
</evidence>
<dbReference type="GO" id="GO:0008742">
    <property type="term" value="F:L-ribulose-phosphate 4-epimerase activity"/>
    <property type="evidence" value="ECO:0007669"/>
    <property type="project" value="UniProtKB-EC"/>
</dbReference>
<feature type="domain" description="Class II aldolase/adducin N-terminal" evidence="9">
    <location>
        <begin position="8"/>
        <end position="198"/>
    </location>
</feature>
<dbReference type="GO" id="GO:0046872">
    <property type="term" value="F:metal ion binding"/>
    <property type="evidence" value="ECO:0007669"/>
    <property type="project" value="UniProtKB-KW"/>
</dbReference>
<dbReference type="Pfam" id="PF00596">
    <property type="entry name" value="Aldolase_II"/>
    <property type="match status" value="1"/>
</dbReference>
<organism evidence="10 11">
    <name type="scientific">Pelagicoccus albus</name>
    <dbReference type="NCBI Taxonomy" id="415222"/>
    <lineage>
        <taxon>Bacteria</taxon>
        <taxon>Pseudomonadati</taxon>
        <taxon>Verrucomicrobiota</taxon>
        <taxon>Opitutia</taxon>
        <taxon>Puniceicoccales</taxon>
        <taxon>Pelagicoccaceae</taxon>
        <taxon>Pelagicoccus</taxon>
    </lineage>
</organism>
<comment type="caution">
    <text evidence="10">The sequence shown here is derived from an EMBL/GenBank/DDBJ whole genome shotgun (WGS) entry which is preliminary data.</text>
</comment>
<dbReference type="NCBIfam" id="NF006047">
    <property type="entry name" value="PRK08193.1"/>
    <property type="match status" value="1"/>
</dbReference>
<dbReference type="InterPro" id="IPR036409">
    <property type="entry name" value="Aldolase_II/adducin_N_sf"/>
</dbReference>
<dbReference type="Gene3D" id="3.40.225.10">
    <property type="entry name" value="Class II aldolase/adducin N-terminal domain"/>
    <property type="match status" value="1"/>
</dbReference>
<gene>
    <name evidence="10" type="primary">araD</name>
    <name evidence="10" type="ORF">H5P27_04450</name>
</gene>
<name>A0A7X1B4J2_9BACT</name>
<dbReference type="AlphaFoldDB" id="A0A7X1B4J2"/>
<evidence type="ECO:0000256" key="1">
    <source>
        <dbReference type="ARBA" id="ARBA00001726"/>
    </source>
</evidence>
<dbReference type="SMART" id="SM01007">
    <property type="entry name" value="Aldolase_II"/>
    <property type="match status" value="1"/>
</dbReference>
<evidence type="ECO:0000256" key="6">
    <source>
        <dbReference type="ARBA" id="ARBA00022833"/>
    </source>
</evidence>
<proteinExistence type="inferred from homology"/>